<reference evidence="2 3" key="1">
    <citation type="submission" date="2020-07" db="EMBL/GenBank/DDBJ databases">
        <title>Vallitalea guaymasensis genome.</title>
        <authorList>
            <person name="Postec A."/>
        </authorList>
    </citation>
    <scope>NUCLEOTIDE SEQUENCE [LARGE SCALE GENOMIC DNA]</scope>
    <source>
        <strain evidence="2 3">Ra1766G1</strain>
    </source>
</reference>
<evidence type="ECO:0000313" key="2">
    <source>
        <dbReference type="EMBL" id="QUH31221.1"/>
    </source>
</evidence>
<keyword evidence="1" id="KW-0812">Transmembrane</keyword>
<dbReference type="AlphaFoldDB" id="A0A8J8ME32"/>
<protein>
    <submittedName>
        <fullName evidence="2">YesL family protein</fullName>
    </submittedName>
</protein>
<name>A0A8J8ME32_9FIRM</name>
<evidence type="ECO:0000256" key="1">
    <source>
        <dbReference type="SAM" id="Phobius"/>
    </source>
</evidence>
<feature type="transmembrane region" description="Helical" evidence="1">
    <location>
        <begin position="26"/>
        <end position="50"/>
    </location>
</feature>
<dbReference type="Pfam" id="PF04854">
    <property type="entry name" value="DUF624"/>
    <property type="match status" value="1"/>
</dbReference>
<keyword evidence="3" id="KW-1185">Reference proteome</keyword>
<dbReference type="KEGG" id="vgu:HYG85_20760"/>
<evidence type="ECO:0000313" key="3">
    <source>
        <dbReference type="Proteomes" id="UP000677305"/>
    </source>
</evidence>
<keyword evidence="1" id="KW-1133">Transmembrane helix</keyword>
<feature type="transmembrane region" description="Helical" evidence="1">
    <location>
        <begin position="78"/>
        <end position="95"/>
    </location>
</feature>
<keyword evidence="1" id="KW-0472">Membrane</keyword>
<dbReference type="InterPro" id="IPR006938">
    <property type="entry name" value="DUF624"/>
</dbReference>
<organism evidence="2 3">
    <name type="scientific">Vallitalea guaymasensis</name>
    <dbReference type="NCBI Taxonomy" id="1185412"/>
    <lineage>
        <taxon>Bacteria</taxon>
        <taxon>Bacillati</taxon>
        <taxon>Bacillota</taxon>
        <taxon>Clostridia</taxon>
        <taxon>Lachnospirales</taxon>
        <taxon>Vallitaleaceae</taxon>
        <taxon>Vallitalea</taxon>
    </lineage>
</organism>
<feature type="transmembrane region" description="Helical" evidence="1">
    <location>
        <begin position="179"/>
        <end position="197"/>
    </location>
</feature>
<accession>A0A8J8ME32</accession>
<dbReference type="RefSeq" id="WP_212691288.1">
    <property type="nucleotide sequence ID" value="NZ_CP058561.1"/>
</dbReference>
<sequence>MGKLFSIDSLFYRIGTIIIDLFYMNLLWILFTILGLGITGGASTTALYYVMLRRAEDKGNCNFKEFFYGFKKNFKKSTIVWIVLVSVFSIIYVNINNITFFQSIIGNTYMTMFLFAVQLLVLIEILIISIYIFSLLAMYDKPVNLLFKVAFVLGNKYFFTTLTCLALMIIVLIGLFHVPIILCAGISGLIMLTSLIIKDKIILE</sequence>
<feature type="transmembrane region" description="Helical" evidence="1">
    <location>
        <begin position="115"/>
        <end position="137"/>
    </location>
</feature>
<dbReference type="EMBL" id="CP058561">
    <property type="protein sequence ID" value="QUH31221.1"/>
    <property type="molecule type" value="Genomic_DNA"/>
</dbReference>
<dbReference type="Proteomes" id="UP000677305">
    <property type="component" value="Chromosome"/>
</dbReference>
<gene>
    <name evidence="2" type="ORF">HYG85_20760</name>
</gene>
<feature type="transmembrane region" description="Helical" evidence="1">
    <location>
        <begin position="149"/>
        <end position="173"/>
    </location>
</feature>
<proteinExistence type="predicted"/>